<feature type="transmembrane region" description="Helical" evidence="1">
    <location>
        <begin position="108"/>
        <end position="126"/>
    </location>
</feature>
<feature type="transmembrane region" description="Helical" evidence="1">
    <location>
        <begin position="195"/>
        <end position="216"/>
    </location>
</feature>
<organism evidence="2 3">
    <name type="scientific">Dreissena polymorpha</name>
    <name type="common">Zebra mussel</name>
    <name type="synonym">Mytilus polymorpha</name>
    <dbReference type="NCBI Taxonomy" id="45954"/>
    <lineage>
        <taxon>Eukaryota</taxon>
        <taxon>Metazoa</taxon>
        <taxon>Spiralia</taxon>
        <taxon>Lophotrochozoa</taxon>
        <taxon>Mollusca</taxon>
        <taxon>Bivalvia</taxon>
        <taxon>Autobranchia</taxon>
        <taxon>Heteroconchia</taxon>
        <taxon>Euheterodonta</taxon>
        <taxon>Imparidentia</taxon>
        <taxon>Neoheterodontei</taxon>
        <taxon>Myida</taxon>
        <taxon>Dreissenoidea</taxon>
        <taxon>Dreissenidae</taxon>
        <taxon>Dreissena</taxon>
    </lineage>
</organism>
<feature type="transmembrane region" description="Helical" evidence="1">
    <location>
        <begin position="138"/>
        <end position="161"/>
    </location>
</feature>
<keyword evidence="1" id="KW-0812">Transmembrane</keyword>
<keyword evidence="3" id="KW-1185">Reference proteome</keyword>
<dbReference type="PANTHER" id="PTHR11319">
    <property type="entry name" value="G PROTEIN-COUPLED RECEPTOR-RELATED"/>
    <property type="match status" value="1"/>
</dbReference>
<name>A0A9D3Y9D9_DREPO</name>
<dbReference type="EMBL" id="JAIWYP010000016">
    <property type="protein sequence ID" value="KAH3695682.1"/>
    <property type="molecule type" value="Genomic_DNA"/>
</dbReference>
<sequence length="358" mass="41042">MVPQKFKQEKQTLRASAYKLRIETAGAMCEKCIKTPNAMTYRVGNSCSPCPQFPWQLVSLTVFLLVLLINTYRNGFTTSVASKVKLVCNFLQCLVLAVHIKVAWPDMILQMIGVINFSFFSFYLIAPECMFPSWPAMLPFYMDWLILMIIPPIALTVGALADKRLKLSTKLPIDHTGNEGLRTEKKNRRTTARRVVIIFAVVMYAPVTLAAVRTYLCSETVPKKLVLNQTDDVFLLDNSVSCNGFVFQVFQLFGGLYLMLLGVLFPLLIVFFTLRQNKWSLLYSQWHKYSPVYETYKDKMCFWETVQILRKLVAIVITEMYPFTPLIQACVQMGVTGVYLLMVLLLRPFRCSLRLSFC</sequence>
<dbReference type="AlphaFoldDB" id="A0A9D3Y9D9"/>
<protein>
    <submittedName>
        <fullName evidence="2">Uncharacterized protein</fullName>
    </submittedName>
</protein>
<evidence type="ECO:0000313" key="3">
    <source>
        <dbReference type="Proteomes" id="UP000828390"/>
    </source>
</evidence>
<dbReference type="PANTHER" id="PTHR11319:SF35">
    <property type="entry name" value="OUTER MEMBRANE PROTEIN PMPC-RELATED"/>
    <property type="match status" value="1"/>
</dbReference>
<proteinExistence type="predicted"/>
<reference evidence="2" key="2">
    <citation type="submission" date="2020-11" db="EMBL/GenBank/DDBJ databases">
        <authorList>
            <person name="McCartney M.A."/>
            <person name="Auch B."/>
            <person name="Kono T."/>
            <person name="Mallez S."/>
            <person name="Becker A."/>
            <person name="Gohl D.M."/>
            <person name="Silverstein K.A.T."/>
            <person name="Koren S."/>
            <person name="Bechman K.B."/>
            <person name="Herman A."/>
            <person name="Abrahante J.E."/>
            <person name="Garbe J."/>
        </authorList>
    </citation>
    <scope>NUCLEOTIDE SEQUENCE</scope>
    <source>
        <strain evidence="2">Duluth1</strain>
        <tissue evidence="2">Whole animal</tissue>
    </source>
</reference>
<feature type="transmembrane region" description="Helical" evidence="1">
    <location>
        <begin position="256"/>
        <end position="274"/>
    </location>
</feature>
<comment type="caution">
    <text evidence="2">The sequence shown here is derived from an EMBL/GenBank/DDBJ whole genome shotgun (WGS) entry which is preliminary data.</text>
</comment>
<keyword evidence="1" id="KW-0472">Membrane</keyword>
<feature type="transmembrane region" description="Helical" evidence="1">
    <location>
        <begin position="326"/>
        <end position="346"/>
    </location>
</feature>
<gene>
    <name evidence="2" type="ORF">DPMN_083140</name>
</gene>
<dbReference type="Proteomes" id="UP000828390">
    <property type="component" value="Unassembled WGS sequence"/>
</dbReference>
<keyword evidence="1" id="KW-1133">Transmembrane helix</keyword>
<evidence type="ECO:0000256" key="1">
    <source>
        <dbReference type="SAM" id="Phobius"/>
    </source>
</evidence>
<reference evidence="2" key="1">
    <citation type="journal article" date="2019" name="bioRxiv">
        <title>The Genome of the Zebra Mussel, Dreissena polymorpha: A Resource for Invasive Species Research.</title>
        <authorList>
            <person name="McCartney M.A."/>
            <person name="Auch B."/>
            <person name="Kono T."/>
            <person name="Mallez S."/>
            <person name="Zhang Y."/>
            <person name="Obille A."/>
            <person name="Becker A."/>
            <person name="Abrahante J.E."/>
            <person name="Garbe J."/>
            <person name="Badalamenti J.P."/>
            <person name="Herman A."/>
            <person name="Mangelson H."/>
            <person name="Liachko I."/>
            <person name="Sullivan S."/>
            <person name="Sone E.D."/>
            <person name="Koren S."/>
            <person name="Silverstein K.A.T."/>
            <person name="Beckman K.B."/>
            <person name="Gohl D.M."/>
        </authorList>
    </citation>
    <scope>NUCLEOTIDE SEQUENCE</scope>
    <source>
        <strain evidence="2">Duluth1</strain>
        <tissue evidence="2">Whole animal</tissue>
    </source>
</reference>
<accession>A0A9D3Y9D9</accession>
<evidence type="ECO:0000313" key="2">
    <source>
        <dbReference type="EMBL" id="KAH3695682.1"/>
    </source>
</evidence>